<dbReference type="PANTHER" id="PTHR40943:SF1">
    <property type="entry name" value="CYTOPLASMIC PROTEIN"/>
    <property type="match status" value="1"/>
</dbReference>
<dbReference type="InterPro" id="IPR008579">
    <property type="entry name" value="UGlyAH_Cupin_dom"/>
</dbReference>
<dbReference type="CDD" id="cd02227">
    <property type="entry name" value="cupin_TM1112-like"/>
    <property type="match status" value="1"/>
</dbReference>
<dbReference type="SUPFAM" id="SSF51182">
    <property type="entry name" value="RmlC-like cupins"/>
    <property type="match status" value="1"/>
</dbReference>
<protein>
    <submittedName>
        <fullName evidence="2">Cupin</fullName>
    </submittedName>
</protein>
<sequence length="241" mass="25916">MTSTATQTRTRSFIDLRAWAADTVAAVTSGDPFLTARTDLSLAEGPISVGLIALPHGAGEVAKMPAEEFIIVASGAVRIEQGDKTIVLAEGDSLLLRDGAACTWTADAETRLLFMRRTGGPAGDGAIIPVDIDAPLEPSGAPLAELLVGPTPQCRNHGDYKSEDGEFMVGTWDSTPYHRRAMFYPHYELMYLLDGSVTFVDEDGAEGTFDKGDIFLVEQGASCSWNSQVHVKKVYCIYRPA</sequence>
<dbReference type="PANTHER" id="PTHR40943">
    <property type="entry name" value="CYTOPLASMIC PROTEIN-RELATED"/>
    <property type="match status" value="1"/>
</dbReference>
<feature type="domain" description="(S)-ureidoglycine aminohydrolase cupin" evidence="1">
    <location>
        <begin position="47"/>
        <end position="109"/>
    </location>
</feature>
<organism evidence="2 3">
    <name type="scientific">Sphingomonas bisphenolicum</name>
    <dbReference type="NCBI Taxonomy" id="296544"/>
    <lineage>
        <taxon>Bacteria</taxon>
        <taxon>Pseudomonadati</taxon>
        <taxon>Pseudomonadota</taxon>
        <taxon>Alphaproteobacteria</taxon>
        <taxon>Sphingomonadales</taxon>
        <taxon>Sphingomonadaceae</taxon>
        <taxon>Sphingomonas</taxon>
    </lineage>
</organism>
<dbReference type="Proteomes" id="UP001059971">
    <property type="component" value="Chromosome 2"/>
</dbReference>
<evidence type="ECO:0000259" key="1">
    <source>
        <dbReference type="Pfam" id="PF05899"/>
    </source>
</evidence>
<dbReference type="InterPro" id="IPR014710">
    <property type="entry name" value="RmlC-like_jellyroll"/>
</dbReference>
<gene>
    <name evidence="2" type="ORF">SBA_ch2_7200</name>
</gene>
<dbReference type="InterPro" id="IPR011051">
    <property type="entry name" value="RmlC_Cupin_sf"/>
</dbReference>
<dbReference type="Pfam" id="PF05899">
    <property type="entry name" value="Cupin_3"/>
    <property type="match status" value="2"/>
</dbReference>
<feature type="domain" description="(S)-ureidoglycine aminohydrolase cupin" evidence="1">
    <location>
        <begin position="162"/>
        <end position="235"/>
    </location>
</feature>
<evidence type="ECO:0000313" key="3">
    <source>
        <dbReference type="Proteomes" id="UP001059971"/>
    </source>
</evidence>
<evidence type="ECO:0000313" key="2">
    <source>
        <dbReference type="EMBL" id="BBF72187.1"/>
    </source>
</evidence>
<proteinExistence type="predicted"/>
<name>A0ABN5WLW3_9SPHN</name>
<dbReference type="EMBL" id="AP018818">
    <property type="protein sequence ID" value="BBF72187.1"/>
    <property type="molecule type" value="Genomic_DNA"/>
</dbReference>
<dbReference type="Gene3D" id="2.60.120.10">
    <property type="entry name" value="Jelly Rolls"/>
    <property type="match status" value="2"/>
</dbReference>
<accession>A0ABN5WLW3</accession>
<dbReference type="RefSeq" id="WP_261937042.1">
    <property type="nucleotide sequence ID" value="NZ_AP018818.1"/>
</dbReference>
<reference evidence="2" key="1">
    <citation type="submission" date="2018-07" db="EMBL/GenBank/DDBJ databases">
        <title>Complete genome sequence of Sphingomonas bisphenolicum strain AO1, a bisphenol A degradative bacterium isolated from Japanese farm field.</title>
        <authorList>
            <person name="Murakami M."/>
            <person name="Koh M."/>
            <person name="Koba S."/>
            <person name="Matsumura Y."/>
        </authorList>
    </citation>
    <scope>NUCLEOTIDE SEQUENCE</scope>
    <source>
        <strain evidence="2">AO1</strain>
    </source>
</reference>
<keyword evidence="3" id="KW-1185">Reference proteome</keyword>